<protein>
    <submittedName>
        <fullName evidence="8">Uncharacterized protein</fullName>
    </submittedName>
</protein>
<evidence type="ECO:0000256" key="3">
    <source>
        <dbReference type="ARBA" id="ARBA00022824"/>
    </source>
</evidence>
<evidence type="ECO:0000313" key="8">
    <source>
        <dbReference type="EMBL" id="OAO15855.1"/>
    </source>
</evidence>
<organism evidence="8 9">
    <name type="scientific">Blastocystis sp. subtype 1 (strain ATCC 50177 / NandII)</name>
    <dbReference type="NCBI Taxonomy" id="478820"/>
    <lineage>
        <taxon>Eukaryota</taxon>
        <taxon>Sar</taxon>
        <taxon>Stramenopiles</taxon>
        <taxon>Bigyra</taxon>
        <taxon>Opalozoa</taxon>
        <taxon>Opalinata</taxon>
        <taxon>Blastocystidae</taxon>
        <taxon>Blastocystis</taxon>
    </lineage>
</organism>
<dbReference type="Pfam" id="PF11712">
    <property type="entry name" value="Vma12"/>
    <property type="match status" value="1"/>
</dbReference>
<dbReference type="AlphaFoldDB" id="A0A196SFL5"/>
<keyword evidence="4 6" id="KW-1133">Transmembrane helix</keyword>
<evidence type="ECO:0000256" key="6">
    <source>
        <dbReference type="SAM" id="Phobius"/>
    </source>
</evidence>
<comment type="subcellular location">
    <subcellularLocation>
        <location evidence="1">Endoplasmic reticulum membrane</location>
        <topology evidence="1">Multi-pass membrane protein</topology>
    </subcellularLocation>
</comment>
<dbReference type="GO" id="GO:0070072">
    <property type="term" value="P:vacuolar proton-transporting V-type ATPase complex assembly"/>
    <property type="evidence" value="ECO:0007669"/>
    <property type="project" value="InterPro"/>
</dbReference>
<accession>A0A196SFL5</accession>
<evidence type="ECO:0000256" key="2">
    <source>
        <dbReference type="ARBA" id="ARBA00022692"/>
    </source>
</evidence>
<evidence type="ECO:0000313" key="9">
    <source>
        <dbReference type="Proteomes" id="UP000078348"/>
    </source>
</evidence>
<evidence type="ECO:0000313" key="7">
    <source>
        <dbReference type="EMBL" id="OAO15739.1"/>
    </source>
</evidence>
<reference evidence="8 9" key="1">
    <citation type="submission" date="2016-05" db="EMBL/GenBank/DDBJ databases">
        <title>Nuclear genome of Blastocystis sp. subtype 1 NandII.</title>
        <authorList>
            <person name="Gentekaki E."/>
            <person name="Curtis B."/>
            <person name="Stairs C."/>
            <person name="Eme L."/>
            <person name="Herman E."/>
            <person name="Klimes V."/>
            <person name="Arias M.C."/>
            <person name="Elias M."/>
            <person name="Hilliou F."/>
            <person name="Klute M."/>
            <person name="Malik S.-B."/>
            <person name="Pightling A."/>
            <person name="Rachubinski R."/>
            <person name="Salas D."/>
            <person name="Schlacht A."/>
            <person name="Suga H."/>
            <person name="Archibald J."/>
            <person name="Ball S.G."/>
            <person name="Clark G."/>
            <person name="Dacks J."/>
            <person name="Van Der Giezen M."/>
            <person name="Tsaousis A."/>
            <person name="Roger A."/>
        </authorList>
    </citation>
    <scope>NUCLEOTIDE SEQUENCE [LARGE SCALE GENOMIC DNA]</scope>
    <source>
        <strain evidence="9">ATCC 50177 / NandII</strain>
        <strain evidence="8">NandII</strain>
    </source>
</reference>
<dbReference type="EMBL" id="LXWW01000120">
    <property type="protein sequence ID" value="OAO15739.1"/>
    <property type="molecule type" value="Genomic_DNA"/>
</dbReference>
<keyword evidence="3" id="KW-0256">Endoplasmic reticulum</keyword>
<dbReference type="Proteomes" id="UP000078348">
    <property type="component" value="Unassembled WGS sequence"/>
</dbReference>
<keyword evidence="5 6" id="KW-0472">Membrane</keyword>
<dbReference type="PANTHER" id="PTHR31394:SF1">
    <property type="entry name" value="TRANSMEMBRANE PROTEIN 199"/>
    <property type="match status" value="1"/>
</dbReference>
<evidence type="ECO:0000256" key="1">
    <source>
        <dbReference type="ARBA" id="ARBA00004477"/>
    </source>
</evidence>
<evidence type="ECO:0000256" key="4">
    <source>
        <dbReference type="ARBA" id="ARBA00022989"/>
    </source>
</evidence>
<keyword evidence="2 6" id="KW-0812">Transmembrane</keyword>
<dbReference type="PANTHER" id="PTHR31394">
    <property type="entry name" value="TRANSMEMBRANE PROTEIN 199"/>
    <property type="match status" value="1"/>
</dbReference>
<sequence>MEFGIQLQRGKSLNPKKDKAIWSIEDCTAYVEKNAKLPASKRGPSLHSLLQGSHLRVSEVKEEPSEEYKQRIEYLKKRQSQRDYESLVKGLKKEDKSLHIREALSNPMDSAKNALSAVMAAFTMGFGVYYLLKRSLKPQVSIPIGIIVFALMLVLEVVLMMSRFYLSEHQDPTTLYYKDK</sequence>
<dbReference type="EMBL" id="LXWW01000113">
    <property type="protein sequence ID" value="OAO15855.1"/>
    <property type="molecule type" value="Genomic_DNA"/>
</dbReference>
<keyword evidence="9" id="KW-1185">Reference proteome</keyword>
<evidence type="ECO:0000256" key="5">
    <source>
        <dbReference type="ARBA" id="ARBA00023136"/>
    </source>
</evidence>
<feature type="transmembrane region" description="Helical" evidence="6">
    <location>
        <begin position="144"/>
        <end position="166"/>
    </location>
</feature>
<proteinExistence type="predicted"/>
<dbReference type="GO" id="GO:0005789">
    <property type="term" value="C:endoplasmic reticulum membrane"/>
    <property type="evidence" value="ECO:0007669"/>
    <property type="project" value="UniProtKB-SubCell"/>
</dbReference>
<name>A0A196SFL5_BLAHN</name>
<feature type="transmembrane region" description="Helical" evidence="6">
    <location>
        <begin position="114"/>
        <end position="132"/>
    </location>
</feature>
<dbReference type="InterPro" id="IPR021013">
    <property type="entry name" value="ATPase_Vma12"/>
</dbReference>
<comment type="caution">
    <text evidence="8">The sequence shown here is derived from an EMBL/GenBank/DDBJ whole genome shotgun (WGS) entry which is preliminary data.</text>
</comment>
<gene>
    <name evidence="8" type="ORF">AV274_2437</name>
    <name evidence="7" type="ORF">AV274_2545</name>
</gene>